<comment type="subcellular location">
    <subcellularLocation>
        <location evidence="1">Nucleus</location>
    </subcellularLocation>
</comment>
<evidence type="ECO:0000313" key="10">
    <source>
        <dbReference type="EMBL" id="KAI7741204.1"/>
    </source>
</evidence>
<proteinExistence type="predicted"/>
<evidence type="ECO:0000256" key="7">
    <source>
        <dbReference type="SAM" id="MobiDB-lite"/>
    </source>
</evidence>
<dbReference type="GO" id="GO:0005634">
    <property type="term" value="C:nucleus"/>
    <property type="evidence" value="ECO:0007669"/>
    <property type="project" value="UniProtKB-SubCell"/>
</dbReference>
<feature type="domain" description="C2H2-type" evidence="8">
    <location>
        <begin position="67"/>
        <end position="91"/>
    </location>
</feature>
<evidence type="ECO:0000256" key="4">
    <source>
        <dbReference type="ARBA" id="ARBA00022771"/>
    </source>
</evidence>
<sequence length="329" mass="35120">MLADQQTIILNSTSSPNPNPVHTDPSQYPSPFETEISSSLHHAAGATSEATNNVVVTPKPPKEIRRVRCDVCNITCNNEDLLEKHKQGRKHLKSLQNPAGSSVSAPTMVPPPPVASETLVGELEKKKPGILQPGAKADSIHCDLCNVVCYSQEIYQKHVVGKKHSAKAIIQLASMNGYFAATSNSSGGSQKKPNTFQCGLCKITCTSNELLSMHIAGKKHLNKLRESGQIPNLPSTTVASPMVNLESEGNNVNSDGSNMNGKRAGSHVDVESKKQKILQGGAPLNAIRTCTLCNVVCNSPTVFNAHLAGQKHAAMVLQLAETLTTGQEH</sequence>
<dbReference type="InterPro" id="IPR013087">
    <property type="entry name" value="Znf_C2H2_type"/>
</dbReference>
<dbReference type="SMART" id="SM00355">
    <property type="entry name" value="ZnF_C2H2"/>
    <property type="match status" value="4"/>
</dbReference>
<feature type="domain" description="C2H2-type" evidence="8">
    <location>
        <begin position="140"/>
        <end position="164"/>
    </location>
</feature>
<feature type="domain" description="U1-type" evidence="9">
    <location>
        <begin position="137"/>
        <end position="171"/>
    </location>
</feature>
<dbReference type="PANTHER" id="PTHR46144">
    <property type="entry name" value="ZINC FINGER PROTEIN 385B-LIKE"/>
    <property type="match status" value="1"/>
</dbReference>
<feature type="domain" description="U1-type" evidence="9">
    <location>
        <begin position="64"/>
        <end position="98"/>
    </location>
</feature>
<feature type="domain" description="U1-type" evidence="9">
    <location>
        <begin position="285"/>
        <end position="319"/>
    </location>
</feature>
<dbReference type="Pfam" id="PF12874">
    <property type="entry name" value="zf-met"/>
    <property type="match status" value="4"/>
</dbReference>
<keyword evidence="3" id="KW-0677">Repeat</keyword>
<dbReference type="InterPro" id="IPR003604">
    <property type="entry name" value="Matrin/U1-like-C_Znf_C2H2"/>
</dbReference>
<dbReference type="GO" id="GO:0008270">
    <property type="term" value="F:zinc ion binding"/>
    <property type="evidence" value="ECO:0007669"/>
    <property type="project" value="UniProtKB-KW"/>
</dbReference>
<name>A0AAD5GH82_AMBAR</name>
<dbReference type="SMART" id="SM00451">
    <property type="entry name" value="ZnF_U1"/>
    <property type="match status" value="4"/>
</dbReference>
<dbReference type="InterPro" id="IPR036236">
    <property type="entry name" value="Znf_C2H2_sf"/>
</dbReference>
<dbReference type="InterPro" id="IPR051868">
    <property type="entry name" value="ZN346_ZMAT4"/>
</dbReference>
<dbReference type="Proteomes" id="UP001206925">
    <property type="component" value="Unassembled WGS sequence"/>
</dbReference>
<dbReference type="EMBL" id="JAMZMK010008242">
    <property type="protein sequence ID" value="KAI7741204.1"/>
    <property type="molecule type" value="Genomic_DNA"/>
</dbReference>
<feature type="domain" description="U1-type" evidence="9">
    <location>
        <begin position="193"/>
        <end position="227"/>
    </location>
</feature>
<evidence type="ECO:0000256" key="2">
    <source>
        <dbReference type="ARBA" id="ARBA00022723"/>
    </source>
</evidence>
<organism evidence="10 11">
    <name type="scientific">Ambrosia artemisiifolia</name>
    <name type="common">Common ragweed</name>
    <dbReference type="NCBI Taxonomy" id="4212"/>
    <lineage>
        <taxon>Eukaryota</taxon>
        <taxon>Viridiplantae</taxon>
        <taxon>Streptophyta</taxon>
        <taxon>Embryophyta</taxon>
        <taxon>Tracheophyta</taxon>
        <taxon>Spermatophyta</taxon>
        <taxon>Magnoliopsida</taxon>
        <taxon>eudicotyledons</taxon>
        <taxon>Gunneridae</taxon>
        <taxon>Pentapetalae</taxon>
        <taxon>asterids</taxon>
        <taxon>campanulids</taxon>
        <taxon>Asterales</taxon>
        <taxon>Asteraceae</taxon>
        <taxon>Asteroideae</taxon>
        <taxon>Heliantheae alliance</taxon>
        <taxon>Heliantheae</taxon>
        <taxon>Ambrosia</taxon>
    </lineage>
</organism>
<keyword evidence="6" id="KW-0539">Nucleus</keyword>
<reference evidence="10" key="1">
    <citation type="submission" date="2022-06" db="EMBL/GenBank/DDBJ databases">
        <title>Uncovering the hologenomic basis of an extraordinary plant invasion.</title>
        <authorList>
            <person name="Bieker V.C."/>
            <person name="Martin M.D."/>
            <person name="Gilbert T."/>
            <person name="Hodgins K."/>
            <person name="Battlay P."/>
            <person name="Petersen B."/>
            <person name="Wilson J."/>
        </authorList>
    </citation>
    <scope>NUCLEOTIDE SEQUENCE</scope>
    <source>
        <strain evidence="10">AA19_3_7</strain>
        <tissue evidence="10">Leaf</tissue>
    </source>
</reference>
<keyword evidence="5" id="KW-0862">Zinc</keyword>
<evidence type="ECO:0000256" key="1">
    <source>
        <dbReference type="ARBA" id="ARBA00004123"/>
    </source>
</evidence>
<evidence type="ECO:0000313" key="11">
    <source>
        <dbReference type="Proteomes" id="UP001206925"/>
    </source>
</evidence>
<keyword evidence="11" id="KW-1185">Reference proteome</keyword>
<evidence type="ECO:0000256" key="6">
    <source>
        <dbReference type="ARBA" id="ARBA00023242"/>
    </source>
</evidence>
<comment type="caution">
    <text evidence="10">The sequence shown here is derived from an EMBL/GenBank/DDBJ whole genome shotgun (WGS) entry which is preliminary data.</text>
</comment>
<gene>
    <name evidence="10" type="ORF">M8C21_026493</name>
</gene>
<accession>A0AAD5GH82</accession>
<evidence type="ECO:0000256" key="5">
    <source>
        <dbReference type="ARBA" id="ARBA00022833"/>
    </source>
</evidence>
<dbReference type="AlphaFoldDB" id="A0AAD5GH82"/>
<dbReference type="PANTHER" id="PTHR46144:SF6">
    <property type="entry name" value="C2H2-TYPE DOMAIN-CONTAINING PROTEIN"/>
    <property type="match status" value="1"/>
</dbReference>
<evidence type="ECO:0000259" key="8">
    <source>
        <dbReference type="SMART" id="SM00355"/>
    </source>
</evidence>
<dbReference type="GO" id="GO:0003676">
    <property type="term" value="F:nucleic acid binding"/>
    <property type="evidence" value="ECO:0007669"/>
    <property type="project" value="InterPro"/>
</dbReference>
<dbReference type="SUPFAM" id="SSF57667">
    <property type="entry name" value="beta-beta-alpha zinc fingers"/>
    <property type="match status" value="4"/>
</dbReference>
<feature type="region of interest" description="Disordered" evidence="7">
    <location>
        <begin position="11"/>
        <end position="59"/>
    </location>
</feature>
<evidence type="ECO:0000256" key="3">
    <source>
        <dbReference type="ARBA" id="ARBA00022737"/>
    </source>
</evidence>
<feature type="domain" description="C2H2-type" evidence="8">
    <location>
        <begin position="288"/>
        <end position="312"/>
    </location>
</feature>
<keyword evidence="4" id="KW-0863">Zinc-finger</keyword>
<protein>
    <submittedName>
        <fullName evidence="10">Uncharacterized protein</fullName>
    </submittedName>
</protein>
<keyword evidence="2" id="KW-0479">Metal-binding</keyword>
<dbReference type="Gene3D" id="3.30.160.60">
    <property type="entry name" value="Classic Zinc Finger"/>
    <property type="match status" value="4"/>
</dbReference>
<feature type="compositionally biased region" description="Polar residues" evidence="7">
    <location>
        <begin position="24"/>
        <end position="40"/>
    </location>
</feature>
<evidence type="ECO:0000259" key="9">
    <source>
        <dbReference type="SMART" id="SM00451"/>
    </source>
</evidence>
<feature type="domain" description="C2H2-type" evidence="8">
    <location>
        <begin position="196"/>
        <end position="220"/>
    </location>
</feature>